<feature type="transmembrane region" description="Helical" evidence="5">
    <location>
        <begin position="366"/>
        <end position="397"/>
    </location>
</feature>
<dbReference type="RefSeq" id="WP_345137912.1">
    <property type="nucleotide sequence ID" value="NZ_BAABAT010000043.1"/>
</dbReference>
<protein>
    <submittedName>
        <fullName evidence="7">SulP family inorganic anion transporter</fullName>
    </submittedName>
</protein>
<proteinExistence type="predicted"/>
<evidence type="ECO:0000256" key="5">
    <source>
        <dbReference type="SAM" id="Phobius"/>
    </source>
</evidence>
<accession>A0ABP8DPF5</accession>
<comment type="subcellular location">
    <subcellularLocation>
        <location evidence="1">Membrane</location>
        <topology evidence="1">Multi-pass membrane protein</topology>
    </subcellularLocation>
</comment>
<dbReference type="InterPro" id="IPR036513">
    <property type="entry name" value="STAS_dom_sf"/>
</dbReference>
<feature type="transmembrane region" description="Helical" evidence="5">
    <location>
        <begin position="121"/>
        <end position="141"/>
    </location>
</feature>
<dbReference type="Pfam" id="PF01740">
    <property type="entry name" value="STAS"/>
    <property type="match status" value="1"/>
</dbReference>
<evidence type="ECO:0000259" key="6">
    <source>
        <dbReference type="PROSITE" id="PS50801"/>
    </source>
</evidence>
<evidence type="ECO:0000256" key="2">
    <source>
        <dbReference type="ARBA" id="ARBA00022692"/>
    </source>
</evidence>
<dbReference type="SUPFAM" id="SSF52091">
    <property type="entry name" value="SpoIIaa-like"/>
    <property type="match status" value="1"/>
</dbReference>
<dbReference type="Gene3D" id="3.30.750.24">
    <property type="entry name" value="STAS domain"/>
    <property type="match status" value="1"/>
</dbReference>
<comment type="caution">
    <text evidence="7">The sequence shown here is derived from an EMBL/GenBank/DDBJ whole genome shotgun (WGS) entry which is preliminary data.</text>
</comment>
<feature type="transmembrane region" description="Helical" evidence="5">
    <location>
        <begin position="310"/>
        <end position="331"/>
    </location>
</feature>
<keyword evidence="2 5" id="KW-0812">Transmembrane</keyword>
<feature type="transmembrane region" description="Helical" evidence="5">
    <location>
        <begin position="187"/>
        <end position="206"/>
    </location>
</feature>
<evidence type="ECO:0000256" key="4">
    <source>
        <dbReference type="ARBA" id="ARBA00023136"/>
    </source>
</evidence>
<keyword evidence="8" id="KW-1185">Reference proteome</keyword>
<keyword evidence="4 5" id="KW-0472">Membrane</keyword>
<dbReference type="EMBL" id="BAABAT010000043">
    <property type="protein sequence ID" value="GAA4261012.1"/>
    <property type="molecule type" value="Genomic_DNA"/>
</dbReference>
<dbReference type="InterPro" id="IPR001902">
    <property type="entry name" value="SLC26A/SulP_fam"/>
</dbReference>
<gene>
    <name evidence="7" type="ORF">GCM10022255_091950</name>
</gene>
<keyword evidence="3 5" id="KW-1133">Transmembrane helix</keyword>
<feature type="transmembrane region" description="Helical" evidence="5">
    <location>
        <begin position="85"/>
        <end position="109"/>
    </location>
</feature>
<feature type="domain" description="STAS" evidence="6">
    <location>
        <begin position="412"/>
        <end position="511"/>
    </location>
</feature>
<dbReference type="InterPro" id="IPR011547">
    <property type="entry name" value="SLC26A/SulP_dom"/>
</dbReference>
<feature type="transmembrane region" description="Helical" evidence="5">
    <location>
        <begin position="337"/>
        <end position="359"/>
    </location>
</feature>
<evidence type="ECO:0000313" key="7">
    <source>
        <dbReference type="EMBL" id="GAA4261012.1"/>
    </source>
</evidence>
<evidence type="ECO:0000313" key="8">
    <source>
        <dbReference type="Proteomes" id="UP001500620"/>
    </source>
</evidence>
<feature type="transmembrane region" description="Helical" evidence="5">
    <location>
        <begin position="161"/>
        <end position="180"/>
    </location>
</feature>
<feature type="transmembrane region" description="Helical" evidence="5">
    <location>
        <begin position="231"/>
        <end position="251"/>
    </location>
</feature>
<reference evidence="8" key="1">
    <citation type="journal article" date="2019" name="Int. J. Syst. Evol. Microbiol.">
        <title>The Global Catalogue of Microorganisms (GCM) 10K type strain sequencing project: providing services to taxonomists for standard genome sequencing and annotation.</title>
        <authorList>
            <consortium name="The Broad Institute Genomics Platform"/>
            <consortium name="The Broad Institute Genome Sequencing Center for Infectious Disease"/>
            <person name="Wu L."/>
            <person name="Ma J."/>
        </authorList>
    </citation>
    <scope>NUCLEOTIDE SEQUENCE [LARGE SCALE GENOMIC DNA]</scope>
    <source>
        <strain evidence="8">JCM 17441</strain>
    </source>
</reference>
<name>A0ABP8DPF5_9ACTN</name>
<feature type="transmembrane region" description="Helical" evidence="5">
    <location>
        <begin position="59"/>
        <end position="79"/>
    </location>
</feature>
<dbReference type="PANTHER" id="PTHR11814">
    <property type="entry name" value="SULFATE TRANSPORTER"/>
    <property type="match status" value="1"/>
</dbReference>
<dbReference type="Proteomes" id="UP001500620">
    <property type="component" value="Unassembled WGS sequence"/>
</dbReference>
<dbReference type="PROSITE" id="PS50801">
    <property type="entry name" value="STAS"/>
    <property type="match status" value="1"/>
</dbReference>
<evidence type="ECO:0000256" key="3">
    <source>
        <dbReference type="ARBA" id="ARBA00022989"/>
    </source>
</evidence>
<organism evidence="7 8">
    <name type="scientific">Dactylosporangium darangshiense</name>
    <dbReference type="NCBI Taxonomy" id="579108"/>
    <lineage>
        <taxon>Bacteria</taxon>
        <taxon>Bacillati</taxon>
        <taxon>Actinomycetota</taxon>
        <taxon>Actinomycetes</taxon>
        <taxon>Micromonosporales</taxon>
        <taxon>Micromonosporaceae</taxon>
        <taxon>Dactylosporangium</taxon>
    </lineage>
</organism>
<dbReference type="InterPro" id="IPR002645">
    <property type="entry name" value="STAS_dom"/>
</dbReference>
<sequence>MSTAAIRTELIAALTAVALLAPETVAFAQIAGVPPAQGLAAAPLCVLAYAVLGRSPRLIVGATAATAVITSAAVAGLAADPDRRARLAVALTLLTGAILLVTGLLRCGFVARFLAPEALRGFLFGLAVVIVVRQAAVMVDVPTRTSNAFVRGWDTMSALPHWHPASLATGLAALAVLLVLETRLPRIPATLLVLVAAAAASAALHLREHGVAHVPRVPAGVPLPRLPELDAVAWLGLAPTAAGLALIVFVLGHGIADRLRDPGEPPLDADREMTGLGAANLLAGAVGGLAVSGSPSVSVAAHAAGGRTRWLPAMTAGLMLLVGLALTPAFTLLPEPVLAAVVIMAVRPFLAIAPLRAYLARDRRALAVAATAILGVTTLTLIPGLLIAVALSLLIYIADAGRLRVSELGSAGVTVLRPDGQLFFANIDRLAAAVDAALARPGTAIVLDLTASFDLRLGVVEALEAIRRRVARHGRTLAFAHLYLGARDAVAASALADVPAYRSVDEAVAGLPVH</sequence>
<dbReference type="Pfam" id="PF00916">
    <property type="entry name" value="Sulfate_transp"/>
    <property type="match status" value="1"/>
</dbReference>
<evidence type="ECO:0000256" key="1">
    <source>
        <dbReference type="ARBA" id="ARBA00004141"/>
    </source>
</evidence>
<feature type="transmembrane region" description="Helical" evidence="5">
    <location>
        <begin position="36"/>
        <end position="52"/>
    </location>
</feature>